<evidence type="ECO:0000256" key="4">
    <source>
        <dbReference type="SAM" id="Coils"/>
    </source>
</evidence>
<dbReference type="PANTHER" id="PTHR47514">
    <property type="entry name" value="TRANSKETOLASE N-TERMINAL SECTION-RELATED"/>
    <property type="match status" value="1"/>
</dbReference>
<gene>
    <name evidence="6" type="ORF">UV33_C0001G0022</name>
</gene>
<feature type="coiled-coil region" evidence="4">
    <location>
        <begin position="1"/>
        <end position="28"/>
    </location>
</feature>
<evidence type="ECO:0000256" key="2">
    <source>
        <dbReference type="ARBA" id="ARBA00007131"/>
    </source>
</evidence>
<evidence type="ECO:0000256" key="1">
    <source>
        <dbReference type="ARBA" id="ARBA00001964"/>
    </source>
</evidence>
<dbReference type="PANTHER" id="PTHR47514:SF1">
    <property type="entry name" value="TRANSKETOLASE N-TERMINAL SECTION-RELATED"/>
    <property type="match status" value="1"/>
</dbReference>
<comment type="caution">
    <text evidence="6">The sequence shown here is derived from an EMBL/GenBank/DDBJ whole genome shotgun (WGS) entry which is preliminary data.</text>
</comment>
<proteinExistence type="inferred from homology"/>
<accession>A0A0G1AX51</accession>
<name>A0A0G1AX51_9BACT</name>
<comment type="similarity">
    <text evidence="2">Belongs to the transketolase family.</text>
</comment>
<dbReference type="CDD" id="cd02012">
    <property type="entry name" value="TPP_TK"/>
    <property type="match status" value="1"/>
</dbReference>
<dbReference type="EMBL" id="LCEB01000001">
    <property type="protein sequence ID" value="KKS65544.1"/>
    <property type="molecule type" value="Genomic_DNA"/>
</dbReference>
<organism evidence="6 7">
    <name type="scientific">Candidatus Daviesbacteria bacterium GW2011_GWA1_42_6</name>
    <dbReference type="NCBI Taxonomy" id="1618420"/>
    <lineage>
        <taxon>Bacteria</taxon>
        <taxon>Candidatus Daviesiibacteriota</taxon>
    </lineage>
</organism>
<dbReference type="InterPro" id="IPR029061">
    <property type="entry name" value="THDP-binding"/>
</dbReference>
<comment type="cofactor">
    <cofactor evidence="1">
        <name>thiamine diphosphate</name>
        <dbReference type="ChEBI" id="CHEBI:58937"/>
    </cofactor>
</comment>
<reference evidence="6 7" key="1">
    <citation type="journal article" date="2015" name="Nature">
        <title>rRNA introns, odd ribosomes, and small enigmatic genomes across a large radiation of phyla.</title>
        <authorList>
            <person name="Brown C.T."/>
            <person name="Hug L.A."/>
            <person name="Thomas B.C."/>
            <person name="Sharon I."/>
            <person name="Castelle C.J."/>
            <person name="Singh A."/>
            <person name="Wilkins M.J."/>
            <person name="Williams K.H."/>
            <person name="Banfield J.F."/>
        </authorList>
    </citation>
    <scope>NUCLEOTIDE SEQUENCE [LARGE SCALE GENOMIC DNA]</scope>
</reference>
<dbReference type="AlphaFoldDB" id="A0A0G1AX51"/>
<dbReference type="Proteomes" id="UP000034135">
    <property type="component" value="Unassembled WGS sequence"/>
</dbReference>
<sequence>MALSAQDIQNLEEKANVIRQDIIKMLLQAGSGHSAGPLGMADVLTALYFQILKHNPKKPDWKDRDRLVLSNGHICPVLYVSLAHAGYFPVSELQTLRKLRSRLQGHPHRESLPGLEITSGPLGSGLSQACGMALVGLMDESSWRVICLMSDGEQDEGNTWEAVMFAGKNKLHNLTALIDRNNIQIDGFTEDVMPLEPLKEKYEAFGWHVLEIDGHNFESIIGVFSEAKAIFEKPVLIIAHTIPGKGVDFMENDFKWHGVPPGITDIPGEPPKNEQAKIALQELRTLQGKIKSEHE</sequence>
<dbReference type="Gene3D" id="3.40.50.970">
    <property type="match status" value="1"/>
</dbReference>
<evidence type="ECO:0000313" key="7">
    <source>
        <dbReference type="Proteomes" id="UP000034135"/>
    </source>
</evidence>
<evidence type="ECO:0000259" key="5">
    <source>
        <dbReference type="Pfam" id="PF00456"/>
    </source>
</evidence>
<evidence type="ECO:0000256" key="3">
    <source>
        <dbReference type="ARBA" id="ARBA00023052"/>
    </source>
</evidence>
<dbReference type="InterPro" id="IPR005474">
    <property type="entry name" value="Transketolase_N"/>
</dbReference>
<protein>
    <submittedName>
        <fullName evidence="6">Transketolase domain protein</fullName>
    </submittedName>
</protein>
<dbReference type="Pfam" id="PF00456">
    <property type="entry name" value="Transketolase_N"/>
    <property type="match status" value="1"/>
</dbReference>
<keyword evidence="4" id="KW-0175">Coiled coil</keyword>
<dbReference type="PATRIC" id="fig|1618420.3.peg.23"/>
<dbReference type="SUPFAM" id="SSF52518">
    <property type="entry name" value="Thiamin diphosphate-binding fold (THDP-binding)"/>
    <property type="match status" value="1"/>
</dbReference>
<evidence type="ECO:0000313" key="6">
    <source>
        <dbReference type="EMBL" id="KKS65544.1"/>
    </source>
</evidence>
<keyword evidence="3" id="KW-0786">Thiamine pyrophosphate</keyword>
<feature type="domain" description="Transketolase N-terminal" evidence="5">
    <location>
        <begin position="14"/>
        <end position="266"/>
    </location>
</feature>